<feature type="compositionally biased region" description="Low complexity" evidence="1">
    <location>
        <begin position="80"/>
        <end position="91"/>
    </location>
</feature>
<feature type="compositionally biased region" description="Low complexity" evidence="1">
    <location>
        <begin position="26"/>
        <end position="38"/>
    </location>
</feature>
<keyword evidence="3" id="KW-1185">Reference proteome</keyword>
<dbReference type="EMBL" id="JAIQCJ010001016">
    <property type="protein sequence ID" value="KAJ8793219.1"/>
    <property type="molecule type" value="Genomic_DNA"/>
</dbReference>
<dbReference type="AlphaFoldDB" id="A0AB34HRU7"/>
<organism evidence="2 3">
    <name type="scientific">Eschrichtius robustus</name>
    <name type="common">California gray whale</name>
    <name type="synonym">Eschrichtius gibbosus</name>
    <dbReference type="NCBI Taxonomy" id="9764"/>
    <lineage>
        <taxon>Eukaryota</taxon>
        <taxon>Metazoa</taxon>
        <taxon>Chordata</taxon>
        <taxon>Craniata</taxon>
        <taxon>Vertebrata</taxon>
        <taxon>Euteleostomi</taxon>
        <taxon>Mammalia</taxon>
        <taxon>Eutheria</taxon>
        <taxon>Laurasiatheria</taxon>
        <taxon>Artiodactyla</taxon>
        <taxon>Whippomorpha</taxon>
        <taxon>Cetacea</taxon>
        <taxon>Mysticeti</taxon>
        <taxon>Eschrichtiidae</taxon>
        <taxon>Eschrichtius</taxon>
    </lineage>
</organism>
<accession>A0AB34HRU7</accession>
<protein>
    <submittedName>
        <fullName evidence="2">Uncharacterized protein</fullName>
    </submittedName>
</protein>
<evidence type="ECO:0000313" key="2">
    <source>
        <dbReference type="EMBL" id="KAJ8793219.1"/>
    </source>
</evidence>
<proteinExistence type="predicted"/>
<gene>
    <name evidence="2" type="ORF">J1605_000214</name>
</gene>
<comment type="caution">
    <text evidence="2">The sequence shown here is derived from an EMBL/GenBank/DDBJ whole genome shotgun (WGS) entry which is preliminary data.</text>
</comment>
<sequence length="128" mass="14047">MLHICIVQEDRHYSHVATENFKRDNPAASASRARAPRPGGQLAAPRGTRHKADQSRRRGEVQCPPRAASRAPALPPPGPSASEEPAAPEPAKMARRSRHRLLLLLLRYLVVALDCKLLGYSHPPTHSC</sequence>
<dbReference type="Proteomes" id="UP001159641">
    <property type="component" value="Unassembled WGS sequence"/>
</dbReference>
<name>A0AB34HRU7_ESCRO</name>
<feature type="region of interest" description="Disordered" evidence="1">
    <location>
        <begin position="18"/>
        <end position="95"/>
    </location>
</feature>
<feature type="compositionally biased region" description="Basic and acidic residues" evidence="1">
    <location>
        <begin position="50"/>
        <end position="60"/>
    </location>
</feature>
<evidence type="ECO:0000313" key="3">
    <source>
        <dbReference type="Proteomes" id="UP001159641"/>
    </source>
</evidence>
<reference evidence="2 3" key="1">
    <citation type="submission" date="2022-11" db="EMBL/GenBank/DDBJ databases">
        <title>Whole genome sequence of Eschrichtius robustus ER-17-0199.</title>
        <authorList>
            <person name="Bruniche-Olsen A."/>
            <person name="Black A.N."/>
            <person name="Fields C.J."/>
            <person name="Walden K."/>
            <person name="Dewoody J.A."/>
        </authorList>
    </citation>
    <scope>NUCLEOTIDE SEQUENCE [LARGE SCALE GENOMIC DNA]</scope>
    <source>
        <strain evidence="2">ER-17-0199</strain>
        <tissue evidence="2">Blubber</tissue>
    </source>
</reference>
<evidence type="ECO:0000256" key="1">
    <source>
        <dbReference type="SAM" id="MobiDB-lite"/>
    </source>
</evidence>